<name>A0A8B7NLV3_HYAAZ</name>
<protein>
    <submittedName>
        <fullName evidence="2">Uncharacterized protein LOC108671597</fullName>
    </submittedName>
</protein>
<dbReference type="KEGG" id="hazt:108671597"/>
<sequence length="147" mass="16311">MDLNIIFAFFGCVVLQSRNILAASKGSLYLTYETPMNGSVLVNCAYCSDDQQPTMKVAQNLMERKDIQVNTFVSNSYDEEGKCFLVTSQLMVMDALLPKKTEFECILKDTLTGEVKNATLLYIPSCAGGVCVLRGMLIVGLLINFWL</sequence>
<keyword evidence="1" id="KW-1185">Reference proteome</keyword>
<evidence type="ECO:0000313" key="1">
    <source>
        <dbReference type="Proteomes" id="UP000694843"/>
    </source>
</evidence>
<dbReference type="OrthoDB" id="10431305at2759"/>
<accession>A0A8B7NLV3</accession>
<organism evidence="1 2">
    <name type="scientific">Hyalella azteca</name>
    <name type="common">Amphipod</name>
    <dbReference type="NCBI Taxonomy" id="294128"/>
    <lineage>
        <taxon>Eukaryota</taxon>
        <taxon>Metazoa</taxon>
        <taxon>Ecdysozoa</taxon>
        <taxon>Arthropoda</taxon>
        <taxon>Crustacea</taxon>
        <taxon>Multicrustacea</taxon>
        <taxon>Malacostraca</taxon>
        <taxon>Eumalacostraca</taxon>
        <taxon>Peracarida</taxon>
        <taxon>Amphipoda</taxon>
        <taxon>Senticaudata</taxon>
        <taxon>Talitrida</taxon>
        <taxon>Talitroidea</taxon>
        <taxon>Hyalellidae</taxon>
        <taxon>Hyalella</taxon>
    </lineage>
</organism>
<dbReference type="GeneID" id="108671597"/>
<gene>
    <name evidence="2" type="primary">LOC108671597</name>
</gene>
<dbReference type="AlphaFoldDB" id="A0A8B7NLV3"/>
<dbReference type="Proteomes" id="UP000694843">
    <property type="component" value="Unplaced"/>
</dbReference>
<dbReference type="RefSeq" id="XP_018014650.1">
    <property type="nucleotide sequence ID" value="XM_018159161.2"/>
</dbReference>
<proteinExistence type="predicted"/>
<evidence type="ECO:0000313" key="2">
    <source>
        <dbReference type="RefSeq" id="XP_018014650.1"/>
    </source>
</evidence>
<reference evidence="2" key="1">
    <citation type="submission" date="2025-08" db="UniProtKB">
        <authorList>
            <consortium name="RefSeq"/>
        </authorList>
    </citation>
    <scope>IDENTIFICATION</scope>
    <source>
        <tissue evidence="2">Whole organism</tissue>
    </source>
</reference>